<keyword evidence="5" id="KW-1185">Reference proteome</keyword>
<feature type="transmembrane region" description="Helical" evidence="2">
    <location>
        <begin position="18"/>
        <end position="38"/>
    </location>
</feature>
<keyword evidence="2" id="KW-0472">Membrane</keyword>
<evidence type="ECO:0000256" key="1">
    <source>
        <dbReference type="SAM" id="MobiDB-lite"/>
    </source>
</evidence>
<gene>
    <name evidence="4" type="ORF">TSPI_09575</name>
    <name evidence="3" type="ORF">TSPI_10835</name>
</gene>
<feature type="region of interest" description="Disordered" evidence="1">
    <location>
        <begin position="54"/>
        <end position="84"/>
    </location>
</feature>
<proteinExistence type="predicted"/>
<dbReference type="EMBL" id="JBEUSY010000231">
    <property type="protein sequence ID" value="KAL1241972.1"/>
    <property type="molecule type" value="Genomic_DNA"/>
</dbReference>
<reference evidence="3 5" key="2">
    <citation type="submission" date="2024-07" db="EMBL/GenBank/DDBJ databases">
        <title>Enhanced genomic and transcriptomic resources for Trichinella pseudospiralis and T. spiralis underpin the discovery of pronounced molecular differences between stages and species.</title>
        <authorList>
            <person name="Pasi K.K."/>
            <person name="La Rosa G."/>
            <person name="Gomez-Morales M.A."/>
            <person name="Tosini F."/>
            <person name="Sumanam S."/>
            <person name="Young N.D."/>
            <person name="Chang B.C."/>
            <person name="Robin G.B."/>
        </authorList>
    </citation>
    <scope>NUCLEOTIDE SEQUENCE [LARGE SCALE GENOMIC DNA]</scope>
    <source>
        <strain evidence="3">ISS534</strain>
    </source>
</reference>
<accession>A0ABR3KN87</accession>
<sequence>MEKYAQIIFGHTDLLSQLAYFTLITVCVVCSLFKMNGWKIPDMNRMTRSLHSYEKQRRRNWQAPASRNQRSKIETATKQAEVEK</sequence>
<evidence type="ECO:0000313" key="5">
    <source>
        <dbReference type="Proteomes" id="UP001558632"/>
    </source>
</evidence>
<keyword evidence="2" id="KW-1133">Transmembrane helix</keyword>
<dbReference type="EMBL" id="JBEUSY010000195">
    <property type="protein sequence ID" value="KAL1242607.1"/>
    <property type="molecule type" value="Genomic_DNA"/>
</dbReference>
<evidence type="ECO:0000256" key="2">
    <source>
        <dbReference type="SAM" id="Phobius"/>
    </source>
</evidence>
<organism evidence="3 5">
    <name type="scientific">Trichinella spiralis</name>
    <name type="common">Trichina worm</name>
    <dbReference type="NCBI Taxonomy" id="6334"/>
    <lineage>
        <taxon>Eukaryota</taxon>
        <taxon>Metazoa</taxon>
        <taxon>Ecdysozoa</taxon>
        <taxon>Nematoda</taxon>
        <taxon>Enoplea</taxon>
        <taxon>Dorylaimia</taxon>
        <taxon>Trichinellida</taxon>
        <taxon>Trichinellidae</taxon>
        <taxon>Trichinella</taxon>
    </lineage>
</organism>
<comment type="caution">
    <text evidence="3">The sequence shown here is derived from an EMBL/GenBank/DDBJ whole genome shotgun (WGS) entry which is preliminary data.</text>
</comment>
<name>A0ABR3KN87_TRISP</name>
<protein>
    <submittedName>
        <fullName evidence="3">60S ribosomal export protein</fullName>
    </submittedName>
</protein>
<evidence type="ECO:0000313" key="4">
    <source>
        <dbReference type="EMBL" id="KAL1242607.1"/>
    </source>
</evidence>
<evidence type="ECO:0000313" key="3">
    <source>
        <dbReference type="EMBL" id="KAL1241972.1"/>
    </source>
</evidence>
<feature type="compositionally biased region" description="Basic and acidic residues" evidence="1">
    <location>
        <begin position="71"/>
        <end position="84"/>
    </location>
</feature>
<reference evidence="3" key="1">
    <citation type="submission" date="2024-06" db="EMBL/GenBank/DDBJ databases">
        <authorList>
            <person name="Korhonen P.K."/>
            <person name="La Rosa G."/>
            <person name="Gomez-Morales M.A."/>
            <person name="Tosini F."/>
            <person name="Sumanam S."/>
            <person name="Young N.D."/>
            <person name="Chang B.C."/>
            <person name="Gasser R.B."/>
        </authorList>
    </citation>
    <scope>NUCLEOTIDE SEQUENCE</scope>
    <source>
        <strain evidence="3">ISS534</strain>
    </source>
</reference>
<dbReference type="Proteomes" id="UP001558632">
    <property type="component" value="Unassembled WGS sequence"/>
</dbReference>
<keyword evidence="2" id="KW-0812">Transmembrane</keyword>